<gene>
    <name evidence="2" type="ORF">DSL99_1348</name>
</gene>
<evidence type="ECO:0000313" key="2">
    <source>
        <dbReference type="EMBL" id="RXG32043.1"/>
    </source>
</evidence>
<comment type="caution">
    <text evidence="2">The sequence shown here is derived from an EMBL/GenBank/DDBJ whole genome shotgun (WGS) entry which is preliminary data.</text>
</comment>
<reference evidence="2 3" key="1">
    <citation type="submission" date="2018-07" db="EMBL/GenBank/DDBJ databases">
        <title>Leeuwenhoekiella genomics.</title>
        <authorList>
            <person name="Tahon G."/>
            <person name="Willems A."/>
        </authorList>
    </citation>
    <scope>NUCLEOTIDE SEQUENCE [LARGE SCALE GENOMIC DNA]</scope>
    <source>
        <strain evidence="2 3">LMG 1345</strain>
    </source>
</reference>
<accession>A0A4Q0PNL0</accession>
<evidence type="ECO:0000313" key="3">
    <source>
        <dbReference type="Proteomes" id="UP000290608"/>
    </source>
</evidence>
<protein>
    <submittedName>
        <fullName evidence="2">Uncharacterized protein</fullName>
    </submittedName>
</protein>
<proteinExistence type="predicted"/>
<feature type="region of interest" description="Disordered" evidence="1">
    <location>
        <begin position="66"/>
        <end position="114"/>
    </location>
</feature>
<dbReference type="AlphaFoldDB" id="A0A4Q0PNL0"/>
<organism evidence="2 3">
    <name type="scientific">Leeuwenhoekiella marinoflava</name>
    <dbReference type="NCBI Taxonomy" id="988"/>
    <lineage>
        <taxon>Bacteria</taxon>
        <taxon>Pseudomonadati</taxon>
        <taxon>Bacteroidota</taxon>
        <taxon>Flavobacteriia</taxon>
        <taxon>Flavobacteriales</taxon>
        <taxon>Flavobacteriaceae</taxon>
        <taxon>Leeuwenhoekiella</taxon>
    </lineage>
</organism>
<dbReference type="Proteomes" id="UP000290608">
    <property type="component" value="Unassembled WGS sequence"/>
</dbReference>
<sequence>MTTKKDAIKLLQKETKRGLRFNELLPLLGGMKAPQQHRYYNRAGFSATNLKSLEYDIKQVYGISNADLRSPSAPQGGTDQDSKESQQAADQQVAQSGTEDSKNETKEAENVKKTGDSVTLENVFELAPDEVKKDIKLRERYPFLNEEETPEEFYTLVGINGRAYFQMLAAREELFKKIIPSGDDTPPVEEPMSKEEIFNLAIKAVENFELNLEGTEELDYYQEHKEVLGKHPIFEERMLDKKVNDYKATYLATRRGNLKNYIGRESKKLEGMEAEARAAAVIKIRTWEKELALVEERMELPAEDRYQSAING</sequence>
<dbReference type="RefSeq" id="WP_073098517.1">
    <property type="nucleotide sequence ID" value="NZ_QOVL01000005.1"/>
</dbReference>
<dbReference type="EMBL" id="QOVL01000005">
    <property type="protein sequence ID" value="RXG32043.1"/>
    <property type="molecule type" value="Genomic_DNA"/>
</dbReference>
<feature type="compositionally biased region" description="Low complexity" evidence="1">
    <location>
        <begin position="86"/>
        <end position="95"/>
    </location>
</feature>
<feature type="compositionally biased region" description="Basic and acidic residues" evidence="1">
    <location>
        <begin position="99"/>
        <end position="114"/>
    </location>
</feature>
<name>A0A4Q0PNL0_9FLAO</name>
<dbReference type="STRING" id="1122159.SAMN02745246_01403"/>
<evidence type="ECO:0000256" key="1">
    <source>
        <dbReference type="SAM" id="MobiDB-lite"/>
    </source>
</evidence>